<feature type="compositionally biased region" description="Basic and acidic residues" evidence="1">
    <location>
        <begin position="130"/>
        <end position="145"/>
    </location>
</feature>
<evidence type="ECO:0000256" key="1">
    <source>
        <dbReference type="SAM" id="MobiDB-lite"/>
    </source>
</evidence>
<gene>
    <name evidence="2" type="ORF">ACFQHK_16810</name>
</gene>
<dbReference type="RefSeq" id="WP_304449863.1">
    <property type="nucleotide sequence ID" value="NZ_JARRAH010000003.1"/>
</dbReference>
<dbReference type="EMBL" id="JBHSXM010000003">
    <property type="protein sequence ID" value="MFC6838145.1"/>
    <property type="molecule type" value="Genomic_DNA"/>
</dbReference>
<keyword evidence="3" id="KW-1185">Reference proteome</keyword>
<name>A0ABD5UF05_9EURY</name>
<proteinExistence type="predicted"/>
<organism evidence="2 3">
    <name type="scientific">Halomarina ordinaria</name>
    <dbReference type="NCBI Taxonomy" id="3033939"/>
    <lineage>
        <taxon>Archaea</taxon>
        <taxon>Methanobacteriati</taxon>
        <taxon>Methanobacteriota</taxon>
        <taxon>Stenosarchaea group</taxon>
        <taxon>Halobacteria</taxon>
        <taxon>Halobacteriales</taxon>
        <taxon>Natronomonadaceae</taxon>
        <taxon>Halomarina</taxon>
    </lineage>
</organism>
<protein>
    <recommendedName>
        <fullName evidence="4">YokE-like PH domain-containing protein</fullName>
    </recommendedName>
</protein>
<feature type="region of interest" description="Disordered" evidence="1">
    <location>
        <begin position="125"/>
        <end position="194"/>
    </location>
</feature>
<evidence type="ECO:0000313" key="3">
    <source>
        <dbReference type="Proteomes" id="UP001596406"/>
    </source>
</evidence>
<sequence length="207" mass="22544">MSFEDRVRQLLAKGQHEQARSFLVGVLGNQPVSDVTLVNDGVQVTTPKFVGVHTISPSVSELRTYYAEHGRLPAVSQLDVEGARYRLRDSDISMTVPTQRIHVDAVEAHLEELIVDMGFELTRDAAPGRSLEEPSDTRGDVRDGHPLAATPTFDGGEVDPVERSDPTEPTEPRGATDEEEASTAATDPAAAADDGSFLDSIRRYLFD</sequence>
<evidence type="ECO:0008006" key="4">
    <source>
        <dbReference type="Google" id="ProtNLM"/>
    </source>
</evidence>
<feature type="compositionally biased region" description="Basic and acidic residues" evidence="1">
    <location>
        <begin position="160"/>
        <end position="176"/>
    </location>
</feature>
<accession>A0ABD5UF05</accession>
<feature type="compositionally biased region" description="Low complexity" evidence="1">
    <location>
        <begin position="182"/>
        <end position="194"/>
    </location>
</feature>
<dbReference type="AlphaFoldDB" id="A0ABD5UF05"/>
<reference evidence="2 3" key="1">
    <citation type="journal article" date="2019" name="Int. J. Syst. Evol. Microbiol.">
        <title>The Global Catalogue of Microorganisms (GCM) 10K type strain sequencing project: providing services to taxonomists for standard genome sequencing and annotation.</title>
        <authorList>
            <consortium name="The Broad Institute Genomics Platform"/>
            <consortium name="The Broad Institute Genome Sequencing Center for Infectious Disease"/>
            <person name="Wu L."/>
            <person name="Ma J."/>
        </authorList>
    </citation>
    <scope>NUCLEOTIDE SEQUENCE [LARGE SCALE GENOMIC DNA]</scope>
    <source>
        <strain evidence="2 3">PSRA2</strain>
    </source>
</reference>
<evidence type="ECO:0000313" key="2">
    <source>
        <dbReference type="EMBL" id="MFC6838145.1"/>
    </source>
</evidence>
<dbReference type="Proteomes" id="UP001596406">
    <property type="component" value="Unassembled WGS sequence"/>
</dbReference>
<comment type="caution">
    <text evidence="2">The sequence shown here is derived from an EMBL/GenBank/DDBJ whole genome shotgun (WGS) entry which is preliminary data.</text>
</comment>